<dbReference type="Proteomes" id="UP000234681">
    <property type="component" value="Chromosome 4"/>
</dbReference>
<protein>
    <submittedName>
        <fullName evidence="1">RCG28063</fullName>
    </submittedName>
</protein>
<reference evidence="2" key="1">
    <citation type="submission" date="2005-09" db="EMBL/GenBank/DDBJ databases">
        <authorList>
            <person name="Mural R.J."/>
            <person name="Li P.W."/>
            <person name="Adams M.D."/>
            <person name="Amanatides P.G."/>
            <person name="Baden-Tillson H."/>
            <person name="Barnstead M."/>
            <person name="Chin S.H."/>
            <person name="Dew I."/>
            <person name="Evans C.A."/>
            <person name="Ferriera S."/>
            <person name="Flanigan M."/>
            <person name="Fosler C."/>
            <person name="Glodek A."/>
            <person name="Gu Z."/>
            <person name="Holt R.A."/>
            <person name="Jennings D."/>
            <person name="Kraft C.L."/>
            <person name="Lu F."/>
            <person name="Nguyen T."/>
            <person name="Nusskern D.R."/>
            <person name="Pfannkoch C.M."/>
            <person name="Sitter C."/>
            <person name="Sutton G.G."/>
            <person name="Venter J.C."/>
            <person name="Wang Z."/>
            <person name="Woodage T."/>
            <person name="Zheng X.H."/>
            <person name="Zhong F."/>
        </authorList>
    </citation>
    <scope>NUCLEOTIDE SEQUENCE [LARGE SCALE GENOMIC DNA]</scope>
    <source>
        <strain>BN</strain>
        <strain evidence="2">Sprague-Dawley</strain>
    </source>
</reference>
<organism evidence="1 2">
    <name type="scientific">Rattus norvegicus</name>
    <name type="common">Rat</name>
    <dbReference type="NCBI Taxonomy" id="10116"/>
    <lineage>
        <taxon>Eukaryota</taxon>
        <taxon>Metazoa</taxon>
        <taxon>Chordata</taxon>
        <taxon>Craniata</taxon>
        <taxon>Vertebrata</taxon>
        <taxon>Euteleostomi</taxon>
        <taxon>Mammalia</taxon>
        <taxon>Eutheria</taxon>
        <taxon>Euarchontoglires</taxon>
        <taxon>Glires</taxon>
        <taxon>Rodentia</taxon>
        <taxon>Myomorpha</taxon>
        <taxon>Muroidea</taxon>
        <taxon>Muridae</taxon>
        <taxon>Murinae</taxon>
        <taxon>Rattus</taxon>
    </lineage>
</organism>
<gene>
    <name evidence="1" type="ORF">rCG_28063</name>
</gene>
<accession>A6IEE9</accession>
<proteinExistence type="predicted"/>
<evidence type="ECO:0000313" key="1">
    <source>
        <dbReference type="EMBL" id="EDM15236.1"/>
    </source>
</evidence>
<name>A6IEE9_RAT</name>
<dbReference type="EMBL" id="CH473959">
    <property type="protein sequence ID" value="EDM15236.1"/>
    <property type="molecule type" value="Genomic_DNA"/>
</dbReference>
<sequence>MVNFKSHHFPPKVAVANFLVSTASPTSKITRVDLPI</sequence>
<evidence type="ECO:0000313" key="2">
    <source>
        <dbReference type="Proteomes" id="UP000234681"/>
    </source>
</evidence>
<dbReference type="AlphaFoldDB" id="A6IEE9"/>